<gene>
    <name evidence="6" type="ORF">PoB_007563400</name>
</gene>
<accession>A0AAV4DYI1</accession>
<keyword evidence="2" id="KW-0445">Lipid transport</keyword>
<evidence type="ECO:0000256" key="4">
    <source>
        <dbReference type="ARBA" id="ARBA00024750"/>
    </source>
</evidence>
<dbReference type="Proteomes" id="UP000735302">
    <property type="component" value="Unassembled WGS sequence"/>
</dbReference>
<evidence type="ECO:0000313" key="6">
    <source>
        <dbReference type="EMBL" id="GFO49129.1"/>
    </source>
</evidence>
<keyword evidence="1" id="KW-0813">Transport</keyword>
<dbReference type="SMART" id="SM00234">
    <property type="entry name" value="START"/>
    <property type="match status" value="1"/>
</dbReference>
<dbReference type="InterPro" id="IPR043556">
    <property type="entry name" value="StARD5/6"/>
</dbReference>
<comment type="caution">
    <text evidence="6">The sequence shown here is derived from an EMBL/GenBank/DDBJ whole genome shotgun (WGS) entry which is preliminary data.</text>
</comment>
<protein>
    <submittedName>
        <fullName evidence="6">Star-related lipid transfer protein 5-like</fullName>
    </submittedName>
</protein>
<dbReference type="AlphaFoldDB" id="A0AAV4DYI1"/>
<dbReference type="GO" id="GO:0006869">
    <property type="term" value="P:lipid transport"/>
    <property type="evidence" value="ECO:0007669"/>
    <property type="project" value="UniProtKB-KW"/>
</dbReference>
<sequence>MSKAEAGSLRKIALSTADTLQSYLNDTSDWKVSKKTKDILVEHKHSSVPGNEHGHLYRAHCELKCCKETVHKYMYPVGGPESELRKTWDRDISDIQLLARIDQDLSVNMIRTNSAAMGMIHPREYVDLMFEVRTDNYTSFNAVSIDYEDQPINPKFVRGWNHPSGFFCYDIPGQPGHTNFVLLVQTDIKGSLPRSLVDSAIPGAIAGLCTNLRNMLIKDGHLS</sequence>
<evidence type="ECO:0000256" key="2">
    <source>
        <dbReference type="ARBA" id="ARBA00023055"/>
    </source>
</evidence>
<dbReference type="PROSITE" id="PS50848">
    <property type="entry name" value="START"/>
    <property type="match status" value="1"/>
</dbReference>
<feature type="domain" description="START" evidence="5">
    <location>
        <begin position="26"/>
        <end position="221"/>
    </location>
</feature>
<comment type="function">
    <text evidence="4">May be involved in the intracellular transport of sterols or other lipids. May bind cholesterol or other sterols.</text>
</comment>
<name>A0AAV4DYI1_9GAST</name>
<proteinExistence type="predicted"/>
<evidence type="ECO:0000256" key="3">
    <source>
        <dbReference type="ARBA" id="ARBA00023121"/>
    </source>
</evidence>
<dbReference type="SUPFAM" id="SSF55961">
    <property type="entry name" value="Bet v1-like"/>
    <property type="match status" value="1"/>
</dbReference>
<evidence type="ECO:0000313" key="7">
    <source>
        <dbReference type="Proteomes" id="UP000735302"/>
    </source>
</evidence>
<organism evidence="6 7">
    <name type="scientific">Plakobranchus ocellatus</name>
    <dbReference type="NCBI Taxonomy" id="259542"/>
    <lineage>
        <taxon>Eukaryota</taxon>
        <taxon>Metazoa</taxon>
        <taxon>Spiralia</taxon>
        <taxon>Lophotrochozoa</taxon>
        <taxon>Mollusca</taxon>
        <taxon>Gastropoda</taxon>
        <taxon>Heterobranchia</taxon>
        <taxon>Euthyneura</taxon>
        <taxon>Panpulmonata</taxon>
        <taxon>Sacoglossa</taxon>
        <taxon>Placobranchoidea</taxon>
        <taxon>Plakobranchidae</taxon>
        <taxon>Plakobranchus</taxon>
    </lineage>
</organism>
<keyword evidence="7" id="KW-1185">Reference proteome</keyword>
<dbReference type="EMBL" id="BLXT01008457">
    <property type="protein sequence ID" value="GFO49129.1"/>
    <property type="molecule type" value="Genomic_DNA"/>
</dbReference>
<dbReference type="GO" id="GO:0008289">
    <property type="term" value="F:lipid binding"/>
    <property type="evidence" value="ECO:0007669"/>
    <property type="project" value="UniProtKB-KW"/>
</dbReference>
<dbReference type="InterPro" id="IPR023393">
    <property type="entry name" value="START-like_dom_sf"/>
</dbReference>
<dbReference type="Pfam" id="PF01852">
    <property type="entry name" value="START"/>
    <property type="match status" value="1"/>
</dbReference>
<keyword evidence="3" id="KW-0446">Lipid-binding</keyword>
<evidence type="ECO:0000256" key="1">
    <source>
        <dbReference type="ARBA" id="ARBA00022448"/>
    </source>
</evidence>
<reference evidence="6 7" key="1">
    <citation type="journal article" date="2021" name="Elife">
        <title>Chloroplast acquisition without the gene transfer in kleptoplastic sea slugs, Plakobranchus ocellatus.</title>
        <authorList>
            <person name="Maeda T."/>
            <person name="Takahashi S."/>
            <person name="Yoshida T."/>
            <person name="Shimamura S."/>
            <person name="Takaki Y."/>
            <person name="Nagai Y."/>
            <person name="Toyoda A."/>
            <person name="Suzuki Y."/>
            <person name="Arimoto A."/>
            <person name="Ishii H."/>
            <person name="Satoh N."/>
            <person name="Nishiyama T."/>
            <person name="Hasebe M."/>
            <person name="Maruyama T."/>
            <person name="Minagawa J."/>
            <person name="Obokata J."/>
            <person name="Shigenobu S."/>
        </authorList>
    </citation>
    <scope>NUCLEOTIDE SEQUENCE [LARGE SCALE GENOMIC DNA]</scope>
</reference>
<evidence type="ECO:0000259" key="5">
    <source>
        <dbReference type="PROSITE" id="PS50848"/>
    </source>
</evidence>
<dbReference type="PANTHER" id="PTHR46374">
    <property type="entry name" value="PROTEIN CBG07384"/>
    <property type="match status" value="1"/>
</dbReference>
<dbReference type="Gene3D" id="3.30.530.20">
    <property type="match status" value="1"/>
</dbReference>
<dbReference type="InterPro" id="IPR002913">
    <property type="entry name" value="START_lipid-bd_dom"/>
</dbReference>
<dbReference type="PANTHER" id="PTHR46374:SF1">
    <property type="entry name" value="START DOMAIN-CONTAINING PROTEIN"/>
    <property type="match status" value="1"/>
</dbReference>